<evidence type="ECO:0000313" key="8">
    <source>
        <dbReference type="EMBL" id="ACA60101.1"/>
    </source>
</evidence>
<evidence type="ECO:0000259" key="7">
    <source>
        <dbReference type="Pfam" id="PF08340"/>
    </source>
</evidence>
<dbReference type="KEGG" id="dau:Daud_1599"/>
<feature type="domain" description="Endoribonuclease YicC-like C-terminal" evidence="7">
    <location>
        <begin position="175"/>
        <end position="292"/>
    </location>
</feature>
<dbReference type="InterPro" id="IPR013527">
    <property type="entry name" value="YicC-like_N"/>
</dbReference>
<accession>B1I540</accession>
<dbReference type="Pfam" id="PF08340">
    <property type="entry name" value="YicC-like_C"/>
    <property type="match status" value="1"/>
</dbReference>
<evidence type="ECO:0000256" key="3">
    <source>
        <dbReference type="ARBA" id="ARBA00022759"/>
    </source>
</evidence>
<keyword evidence="2" id="KW-0540">Nuclease</keyword>
<dbReference type="Pfam" id="PF03755">
    <property type="entry name" value="YicC-like_N"/>
    <property type="match status" value="1"/>
</dbReference>
<gene>
    <name evidence="8" type="ordered locus">Daud_1599</name>
</gene>
<evidence type="ECO:0000256" key="1">
    <source>
        <dbReference type="ARBA" id="ARBA00001968"/>
    </source>
</evidence>
<keyword evidence="4" id="KW-0378">Hydrolase</keyword>
<dbReference type="PANTHER" id="PTHR30636:SF3">
    <property type="entry name" value="UPF0701 PROTEIN YICC"/>
    <property type="match status" value="1"/>
</dbReference>
<dbReference type="AlphaFoldDB" id="B1I540"/>
<dbReference type="OrthoDB" id="9771229at2"/>
<evidence type="ECO:0008006" key="10">
    <source>
        <dbReference type="Google" id="ProtNLM"/>
    </source>
</evidence>
<sequence>MLRSMTGFGRGEAQYLERRFTVEIKAVNHRYREVVLRLPRYMAVLEDRVRKCVQEYVNRGRVDVYCLVEEGEKQGHTVKVDKTLAVAYYKAMNEIKDHLGLSDEIKMEHVLSQPGVFMVDESGGDPEEWWPAIERALHEACRGLVAMREIEGAALRADLAERVTRLATLVEAISVRVPGMVQNYQVRLHRRIEELTREPIVDPARLAQEVAFFAERVDVSEELVRLLSHLAQLRGMLEANEAVGRKLDFLIQEIIREVNTVGSKAQDEFIAGLVVDFKSELEKARELVQNIE</sequence>
<proteinExistence type="inferred from homology"/>
<comment type="cofactor">
    <cofactor evidence="1">
        <name>a divalent metal cation</name>
        <dbReference type="ChEBI" id="CHEBI:60240"/>
    </cofactor>
</comment>
<dbReference type="RefSeq" id="WP_012302682.1">
    <property type="nucleotide sequence ID" value="NC_010424.1"/>
</dbReference>
<dbReference type="EMBL" id="CP000860">
    <property type="protein sequence ID" value="ACA60101.1"/>
    <property type="molecule type" value="Genomic_DNA"/>
</dbReference>
<feature type="domain" description="Endoribonuclease YicC-like N-terminal" evidence="6">
    <location>
        <begin position="2"/>
        <end position="156"/>
    </location>
</feature>
<dbReference type="PANTHER" id="PTHR30636">
    <property type="entry name" value="UPF0701 PROTEIN YICC"/>
    <property type="match status" value="1"/>
</dbReference>
<dbReference type="eggNOG" id="COG1561">
    <property type="taxonomic scope" value="Bacteria"/>
</dbReference>
<protein>
    <recommendedName>
        <fullName evidence="10">YicC N-terminal domain protein</fullName>
    </recommendedName>
</protein>
<organism evidence="8 9">
    <name type="scientific">Desulforudis audaxviator (strain MP104C)</name>
    <dbReference type="NCBI Taxonomy" id="477974"/>
    <lineage>
        <taxon>Bacteria</taxon>
        <taxon>Bacillati</taxon>
        <taxon>Bacillota</taxon>
        <taxon>Clostridia</taxon>
        <taxon>Thermoanaerobacterales</taxon>
        <taxon>Candidatus Desulforudaceae</taxon>
        <taxon>Candidatus Desulforudis</taxon>
    </lineage>
</organism>
<reference evidence="8 9" key="2">
    <citation type="journal article" date="2008" name="Science">
        <title>Environmental genomics reveals a single-species ecosystem deep within Earth.</title>
        <authorList>
            <person name="Chivian D."/>
            <person name="Brodie E.L."/>
            <person name="Alm E.J."/>
            <person name="Culley D.E."/>
            <person name="Dehal P.S."/>
            <person name="Desantis T.Z."/>
            <person name="Gihring T.M."/>
            <person name="Lapidus A."/>
            <person name="Lin L.H."/>
            <person name="Lowry S.R."/>
            <person name="Moser D.P."/>
            <person name="Richardson P.M."/>
            <person name="Southam G."/>
            <person name="Wanger G."/>
            <person name="Pratt L.M."/>
            <person name="Andersen G.L."/>
            <person name="Hazen T.C."/>
            <person name="Brockman F.J."/>
            <person name="Arkin A.P."/>
            <person name="Onstott T.C."/>
        </authorList>
    </citation>
    <scope>NUCLEOTIDE SEQUENCE [LARGE SCALE GENOMIC DNA]</scope>
    <source>
        <strain evidence="8 9">MP104C</strain>
    </source>
</reference>
<evidence type="ECO:0000256" key="4">
    <source>
        <dbReference type="ARBA" id="ARBA00022801"/>
    </source>
</evidence>
<dbReference type="InterPro" id="IPR013551">
    <property type="entry name" value="YicC-like_C"/>
</dbReference>
<keyword evidence="3" id="KW-0255">Endonuclease</keyword>
<comment type="similarity">
    <text evidence="5">Belongs to the YicC/YloC family.</text>
</comment>
<name>B1I540_DESAP</name>
<evidence type="ECO:0000313" key="9">
    <source>
        <dbReference type="Proteomes" id="UP000008544"/>
    </source>
</evidence>
<dbReference type="Proteomes" id="UP000008544">
    <property type="component" value="Chromosome"/>
</dbReference>
<keyword evidence="9" id="KW-1185">Reference proteome</keyword>
<dbReference type="STRING" id="477974.Daud_1599"/>
<dbReference type="InterPro" id="IPR005229">
    <property type="entry name" value="YicC/YloC-like"/>
</dbReference>
<dbReference type="GO" id="GO:0004521">
    <property type="term" value="F:RNA endonuclease activity"/>
    <property type="evidence" value="ECO:0007669"/>
    <property type="project" value="InterPro"/>
</dbReference>
<dbReference type="NCBIfam" id="TIGR00255">
    <property type="entry name" value="YicC/YloC family endoribonuclease"/>
    <property type="match status" value="1"/>
</dbReference>
<dbReference type="HOGENOM" id="CLU_076609_1_0_9"/>
<evidence type="ECO:0000256" key="5">
    <source>
        <dbReference type="ARBA" id="ARBA00035648"/>
    </source>
</evidence>
<reference evidence="9" key="1">
    <citation type="submission" date="2007-10" db="EMBL/GenBank/DDBJ databases">
        <title>Complete sequence of chromosome of Desulforudis audaxviator MP104C.</title>
        <authorList>
            <person name="Copeland A."/>
            <person name="Lucas S."/>
            <person name="Lapidus A."/>
            <person name="Barry K."/>
            <person name="Glavina del Rio T."/>
            <person name="Dalin E."/>
            <person name="Tice H."/>
            <person name="Bruce D."/>
            <person name="Pitluck S."/>
            <person name="Lowry S.R."/>
            <person name="Larimer F."/>
            <person name="Land M.L."/>
            <person name="Hauser L."/>
            <person name="Kyrpides N."/>
            <person name="Ivanova N.N."/>
            <person name="Richardson P."/>
        </authorList>
    </citation>
    <scope>NUCLEOTIDE SEQUENCE [LARGE SCALE GENOMIC DNA]</scope>
    <source>
        <strain evidence="9">MP104C</strain>
    </source>
</reference>
<evidence type="ECO:0000259" key="6">
    <source>
        <dbReference type="Pfam" id="PF03755"/>
    </source>
</evidence>
<evidence type="ECO:0000256" key="2">
    <source>
        <dbReference type="ARBA" id="ARBA00022722"/>
    </source>
</evidence>
<dbReference type="GO" id="GO:0016787">
    <property type="term" value="F:hydrolase activity"/>
    <property type="evidence" value="ECO:0007669"/>
    <property type="project" value="UniProtKB-KW"/>
</dbReference>